<name>A0ABU8QMR0_9PSED</name>
<evidence type="ECO:0000256" key="2">
    <source>
        <dbReference type="SAM" id="Phobius"/>
    </source>
</evidence>
<dbReference type="EMBL" id="JBBHLC010000003">
    <property type="protein sequence ID" value="MEJ5861943.1"/>
    <property type="molecule type" value="Genomic_DNA"/>
</dbReference>
<protein>
    <submittedName>
        <fullName evidence="4">DUF6708 domain-containing protein</fullName>
    </submittedName>
</protein>
<keyword evidence="5" id="KW-1185">Reference proteome</keyword>
<evidence type="ECO:0000256" key="1">
    <source>
        <dbReference type="SAM" id="MobiDB-lite"/>
    </source>
</evidence>
<dbReference type="RefSeq" id="WP_339598057.1">
    <property type="nucleotide sequence ID" value="NZ_JBBHLC010000003.1"/>
</dbReference>
<keyword evidence="2" id="KW-0812">Transmembrane</keyword>
<dbReference type="Pfam" id="PF20455">
    <property type="entry name" value="DUF6708"/>
    <property type="match status" value="1"/>
</dbReference>
<accession>A0ABU8QMR0</accession>
<dbReference type="Proteomes" id="UP001380290">
    <property type="component" value="Unassembled WGS sequence"/>
</dbReference>
<organism evidence="4 5">
    <name type="scientific">Pseudomonas farsensis</name>
    <dbReference type="NCBI Taxonomy" id="2745492"/>
    <lineage>
        <taxon>Bacteria</taxon>
        <taxon>Pseudomonadati</taxon>
        <taxon>Pseudomonadota</taxon>
        <taxon>Gammaproteobacteria</taxon>
        <taxon>Pseudomonadales</taxon>
        <taxon>Pseudomonadaceae</taxon>
        <taxon>Pseudomonas</taxon>
    </lineage>
</organism>
<keyword evidence="2" id="KW-0472">Membrane</keyword>
<evidence type="ECO:0000259" key="3">
    <source>
        <dbReference type="Pfam" id="PF20455"/>
    </source>
</evidence>
<gene>
    <name evidence="4" type="ORF">V7S98_01760</name>
</gene>
<evidence type="ECO:0000313" key="5">
    <source>
        <dbReference type="Proteomes" id="UP001380290"/>
    </source>
</evidence>
<comment type="caution">
    <text evidence="4">The sequence shown here is derived from an EMBL/GenBank/DDBJ whole genome shotgun (WGS) entry which is preliminary data.</text>
</comment>
<feature type="region of interest" description="Disordered" evidence="1">
    <location>
        <begin position="295"/>
        <end position="315"/>
    </location>
</feature>
<evidence type="ECO:0000313" key="4">
    <source>
        <dbReference type="EMBL" id="MEJ5861943.1"/>
    </source>
</evidence>
<keyword evidence="2" id="KW-1133">Transmembrane helix</keyword>
<sequence>MSVTWIFAPLVRSPHVPAIHGQLEHLSKSMLILRNPWIRDSVLDAKFFCAWLLLLVIFFYPTVFSNIAWDDDALDILLFIGMLLAPLTFTPFLAIRIWVIKNVSSLYFNRDTQKIYFQRGRKLRTLDWNLTAGGILGIPARMNGSAFYNYALALAMPRADGSLHKNDCIWIESNQPTESSIIHVAEVWEYIRQFMAHGPDQLPPAREPNWWYVPLDAICLTPAQAWRHYAPWRTGERGEMQGKKCWQLPFWAVLFPYNLSVAVFWYAICRMFNIKAVPAPPEAFETAPESNNEIDIKAALTRRGPRRKKADKQRI</sequence>
<feature type="transmembrane region" description="Helical" evidence="2">
    <location>
        <begin position="47"/>
        <end position="64"/>
    </location>
</feature>
<feature type="domain" description="DUF6708" evidence="3">
    <location>
        <begin position="101"/>
        <end position="214"/>
    </location>
</feature>
<reference evidence="4 5" key="1">
    <citation type="submission" date="2024-02" db="EMBL/GenBank/DDBJ databases">
        <title>Identification of pathogenicity and growth-promoting function of Pseudomonas putida variant.</title>
        <authorList>
            <person name="Sun J."/>
        </authorList>
    </citation>
    <scope>NUCLEOTIDE SEQUENCE [LARGE SCALE GENOMIC DNA]</scope>
    <source>
        <strain evidence="4 5">A03</strain>
    </source>
</reference>
<feature type="transmembrane region" description="Helical" evidence="2">
    <location>
        <begin position="76"/>
        <end position="99"/>
    </location>
</feature>
<feature type="compositionally biased region" description="Basic residues" evidence="1">
    <location>
        <begin position="303"/>
        <end position="315"/>
    </location>
</feature>
<dbReference type="InterPro" id="IPR046554">
    <property type="entry name" value="DUF6708"/>
</dbReference>
<feature type="transmembrane region" description="Helical" evidence="2">
    <location>
        <begin position="248"/>
        <end position="268"/>
    </location>
</feature>
<proteinExistence type="predicted"/>